<dbReference type="GO" id="GO:0009073">
    <property type="term" value="P:aromatic amino acid family biosynthetic process"/>
    <property type="evidence" value="ECO:0007669"/>
    <property type="project" value="UniProtKB-KW"/>
</dbReference>
<dbReference type="UniPathway" id="UPA00053">
    <property type="reaction ID" value="UER00088"/>
</dbReference>
<keyword evidence="4 11" id="KW-0028">Amino-acid biosynthesis</keyword>
<evidence type="ECO:0000256" key="11">
    <source>
        <dbReference type="HAMAP-Rule" id="MF_00109"/>
    </source>
</evidence>
<dbReference type="Gene3D" id="1.20.59.10">
    <property type="entry name" value="Chorismate mutase"/>
    <property type="match status" value="1"/>
</dbReference>
<comment type="catalytic activity">
    <reaction evidence="10 11">
        <text>shikimate + ATP = 3-phosphoshikimate + ADP + H(+)</text>
        <dbReference type="Rhea" id="RHEA:13121"/>
        <dbReference type="ChEBI" id="CHEBI:15378"/>
        <dbReference type="ChEBI" id="CHEBI:30616"/>
        <dbReference type="ChEBI" id="CHEBI:36208"/>
        <dbReference type="ChEBI" id="CHEBI:145989"/>
        <dbReference type="ChEBI" id="CHEBI:456216"/>
        <dbReference type="EC" id="2.7.1.71"/>
    </reaction>
</comment>
<dbReference type="GO" id="GO:0009423">
    <property type="term" value="P:chorismate biosynthetic process"/>
    <property type="evidence" value="ECO:0007669"/>
    <property type="project" value="UniProtKB-UniRule"/>
</dbReference>
<dbReference type="Pfam" id="PF01817">
    <property type="entry name" value="CM_2"/>
    <property type="match status" value="1"/>
</dbReference>
<feature type="binding site" evidence="11">
    <location>
        <position position="104"/>
    </location>
    <ligand>
        <name>Mg(2+)</name>
        <dbReference type="ChEBI" id="CHEBI:18420"/>
    </ligand>
</feature>
<dbReference type="SUPFAM" id="SSF52540">
    <property type="entry name" value="P-loop containing nucleoside triphosphate hydrolases"/>
    <property type="match status" value="1"/>
</dbReference>
<keyword evidence="7 11" id="KW-0418">Kinase</keyword>
<evidence type="ECO:0000259" key="12">
    <source>
        <dbReference type="PROSITE" id="PS51168"/>
    </source>
</evidence>
<comment type="caution">
    <text evidence="13">The sequence shown here is derived from an EMBL/GenBank/DDBJ whole genome shotgun (WGS) entry which is preliminary data.</text>
</comment>
<evidence type="ECO:0000256" key="1">
    <source>
        <dbReference type="ARBA" id="ARBA00004842"/>
    </source>
</evidence>
<feature type="binding site" evidence="11">
    <location>
        <begin position="100"/>
        <end position="105"/>
    </location>
    <ligand>
        <name>ATP</name>
        <dbReference type="ChEBI" id="CHEBI:30616"/>
    </ligand>
</feature>
<keyword evidence="6 11" id="KW-0547">Nucleotide-binding</keyword>
<evidence type="ECO:0000256" key="8">
    <source>
        <dbReference type="ARBA" id="ARBA00022840"/>
    </source>
</evidence>
<evidence type="ECO:0000256" key="4">
    <source>
        <dbReference type="ARBA" id="ARBA00022605"/>
    </source>
</evidence>
<feature type="binding site" evidence="11">
    <location>
        <position position="122"/>
    </location>
    <ligand>
        <name>substrate</name>
    </ligand>
</feature>
<dbReference type="Pfam" id="PF01202">
    <property type="entry name" value="SKI"/>
    <property type="match status" value="1"/>
</dbReference>
<dbReference type="InterPro" id="IPR000623">
    <property type="entry name" value="Shikimate_kinase/TSH1"/>
</dbReference>
<evidence type="ECO:0000256" key="6">
    <source>
        <dbReference type="ARBA" id="ARBA00022741"/>
    </source>
</evidence>
<dbReference type="EC" id="2.7.1.71" evidence="3 11"/>
<keyword evidence="14" id="KW-1185">Reference proteome</keyword>
<dbReference type="InterPro" id="IPR002701">
    <property type="entry name" value="CM_II_prokaryot"/>
</dbReference>
<name>A0A841L1N1_9FIRM</name>
<evidence type="ECO:0000256" key="2">
    <source>
        <dbReference type="ARBA" id="ARBA00006997"/>
    </source>
</evidence>
<keyword evidence="11" id="KW-0479">Metal-binding</keyword>
<organism evidence="13 14">
    <name type="scientific">Anaerosolibacter carboniphilus</name>
    <dbReference type="NCBI Taxonomy" id="1417629"/>
    <lineage>
        <taxon>Bacteria</taxon>
        <taxon>Bacillati</taxon>
        <taxon>Bacillota</taxon>
        <taxon>Clostridia</taxon>
        <taxon>Peptostreptococcales</taxon>
        <taxon>Thermotaleaceae</taxon>
        <taxon>Anaerosolibacter</taxon>
    </lineage>
</organism>
<dbReference type="NCBIfam" id="TIGR01805">
    <property type="entry name" value="CM_mono_grmpos"/>
    <property type="match status" value="1"/>
</dbReference>
<feature type="binding site" evidence="11">
    <location>
        <position position="146"/>
    </location>
    <ligand>
        <name>substrate</name>
    </ligand>
</feature>
<dbReference type="Proteomes" id="UP000579281">
    <property type="component" value="Unassembled WGS sequence"/>
</dbReference>
<dbReference type="InterPro" id="IPR031322">
    <property type="entry name" value="Shikimate/glucono_kinase"/>
</dbReference>
<dbReference type="InterPro" id="IPR036263">
    <property type="entry name" value="Chorismate_II_sf"/>
</dbReference>
<dbReference type="GO" id="GO:0008652">
    <property type="term" value="P:amino acid biosynthetic process"/>
    <property type="evidence" value="ECO:0007669"/>
    <property type="project" value="UniProtKB-KW"/>
</dbReference>
<evidence type="ECO:0000256" key="3">
    <source>
        <dbReference type="ARBA" id="ARBA00012154"/>
    </source>
</evidence>
<comment type="cofactor">
    <cofactor evidence="11">
        <name>Mg(2+)</name>
        <dbReference type="ChEBI" id="CHEBI:18420"/>
    </cofactor>
    <text evidence="11">Binds 1 Mg(2+) ion per subunit.</text>
</comment>
<evidence type="ECO:0000256" key="5">
    <source>
        <dbReference type="ARBA" id="ARBA00022679"/>
    </source>
</evidence>
<dbReference type="GO" id="GO:0004106">
    <property type="term" value="F:chorismate mutase activity"/>
    <property type="evidence" value="ECO:0007669"/>
    <property type="project" value="InterPro"/>
</dbReference>
<dbReference type="InterPro" id="IPR027417">
    <property type="entry name" value="P-loop_NTPase"/>
</dbReference>
<feature type="binding site" evidence="11">
    <location>
        <position position="225"/>
    </location>
    <ligand>
        <name>substrate</name>
    </ligand>
</feature>
<sequence length="260" mass="30198">MNQLEKLRQEIDSCDQIIVRALEERMKAAMKVLDYKRSKGIPIFQPEREQLVLEKALAQLTHKDFSREIEKIYLEIMRNSRKLQSKQLFPYNIVLIGFMGAGKSTVGAHLSKLLEMEWIDVDQKIEVHQGMKIHEMFDVYGEAYFRDIETQVVHEIQDRENTILSCGGGVVLRAENIEVLKKNGRVVLLQAEAETIYGRIKDDCSRPLLRNQMTVSAIAHRLEERKQRYYEAADYIIDTDDKDIPAVCQEIISELLKTEK</sequence>
<dbReference type="PANTHER" id="PTHR21087:SF16">
    <property type="entry name" value="SHIKIMATE KINASE 1, CHLOROPLASTIC"/>
    <property type="match status" value="1"/>
</dbReference>
<evidence type="ECO:0000313" key="13">
    <source>
        <dbReference type="EMBL" id="MBB6218080.1"/>
    </source>
</evidence>
<dbReference type="InterPro" id="IPR011279">
    <property type="entry name" value="Chorismate_mutase_GmP"/>
</dbReference>
<dbReference type="Gene3D" id="3.40.50.300">
    <property type="entry name" value="P-loop containing nucleotide triphosphate hydrolases"/>
    <property type="match status" value="1"/>
</dbReference>
<feature type="binding site" evidence="11">
    <location>
        <position position="168"/>
    </location>
    <ligand>
        <name>substrate</name>
    </ligand>
</feature>
<keyword evidence="11" id="KW-0460">Magnesium</keyword>
<comment type="similarity">
    <text evidence="2 11">Belongs to the shikimate kinase family.</text>
</comment>
<dbReference type="SUPFAM" id="SSF48600">
    <property type="entry name" value="Chorismate mutase II"/>
    <property type="match status" value="1"/>
</dbReference>
<dbReference type="CDD" id="cd00464">
    <property type="entry name" value="SK"/>
    <property type="match status" value="1"/>
</dbReference>
<comment type="function">
    <text evidence="11">Catalyzes the specific phosphorylation of the 3-hydroxyl group of shikimic acid using ATP as a cosubstrate.</text>
</comment>
<dbReference type="PROSITE" id="PS51168">
    <property type="entry name" value="CHORISMATE_MUT_2"/>
    <property type="match status" value="1"/>
</dbReference>
<keyword evidence="8 11" id="KW-0067">ATP-binding</keyword>
<accession>A0A841L1N1</accession>
<dbReference type="PRINTS" id="PR01100">
    <property type="entry name" value="SHIKIMTKNASE"/>
</dbReference>
<dbReference type="EMBL" id="JACHEN010000032">
    <property type="protein sequence ID" value="MBB6218080.1"/>
    <property type="molecule type" value="Genomic_DNA"/>
</dbReference>
<dbReference type="GO" id="GO:0004765">
    <property type="term" value="F:shikimate kinase activity"/>
    <property type="evidence" value="ECO:0007669"/>
    <property type="project" value="UniProtKB-UniRule"/>
</dbReference>
<comment type="subunit">
    <text evidence="11">Monomer.</text>
</comment>
<dbReference type="HAMAP" id="MF_00109">
    <property type="entry name" value="Shikimate_kinase"/>
    <property type="match status" value="1"/>
</dbReference>
<dbReference type="PROSITE" id="PS01128">
    <property type="entry name" value="SHIKIMATE_KINASE"/>
    <property type="match status" value="1"/>
</dbReference>
<evidence type="ECO:0000256" key="9">
    <source>
        <dbReference type="ARBA" id="ARBA00023141"/>
    </source>
</evidence>
<comment type="caution">
    <text evidence="11">Lacks conserved residue(s) required for the propagation of feature annotation.</text>
</comment>
<evidence type="ECO:0000256" key="10">
    <source>
        <dbReference type="ARBA" id="ARBA00048567"/>
    </source>
</evidence>
<dbReference type="GO" id="GO:0005829">
    <property type="term" value="C:cytosol"/>
    <property type="evidence" value="ECO:0007669"/>
    <property type="project" value="TreeGrafter"/>
</dbReference>
<dbReference type="InterPro" id="IPR036979">
    <property type="entry name" value="CM_dom_sf"/>
</dbReference>
<keyword evidence="11" id="KW-0963">Cytoplasm</keyword>
<dbReference type="AlphaFoldDB" id="A0A841L1N1"/>
<feature type="domain" description="Chorismate mutase" evidence="12">
    <location>
        <begin position="1"/>
        <end position="88"/>
    </location>
</feature>
<dbReference type="GO" id="GO:0005524">
    <property type="term" value="F:ATP binding"/>
    <property type="evidence" value="ECO:0007669"/>
    <property type="project" value="UniProtKB-UniRule"/>
</dbReference>
<dbReference type="GO" id="GO:0000287">
    <property type="term" value="F:magnesium ion binding"/>
    <property type="evidence" value="ECO:0007669"/>
    <property type="project" value="UniProtKB-UniRule"/>
</dbReference>
<dbReference type="SMART" id="SM00830">
    <property type="entry name" value="CM_2"/>
    <property type="match status" value="1"/>
</dbReference>
<evidence type="ECO:0000313" key="14">
    <source>
        <dbReference type="Proteomes" id="UP000579281"/>
    </source>
</evidence>
<dbReference type="InterPro" id="IPR023000">
    <property type="entry name" value="Shikimate_kinase_CS"/>
</dbReference>
<feature type="binding site" evidence="11">
    <location>
        <position position="206"/>
    </location>
    <ligand>
        <name>ATP</name>
        <dbReference type="ChEBI" id="CHEBI:30616"/>
    </ligand>
</feature>
<comment type="subcellular location">
    <subcellularLocation>
        <location evidence="11">Cytoplasm</location>
    </subcellularLocation>
</comment>
<protein>
    <recommendedName>
        <fullName evidence="3 11">Shikimate kinase</fullName>
        <shortName evidence="11">SK</shortName>
        <ecNumber evidence="3 11">2.7.1.71</ecNumber>
    </recommendedName>
</protein>
<dbReference type="PANTHER" id="PTHR21087">
    <property type="entry name" value="SHIKIMATE KINASE"/>
    <property type="match status" value="1"/>
</dbReference>
<keyword evidence="5 11" id="KW-0808">Transferase</keyword>
<keyword evidence="9 11" id="KW-0057">Aromatic amino acid biosynthesis</keyword>
<evidence type="ECO:0000256" key="7">
    <source>
        <dbReference type="ARBA" id="ARBA00022777"/>
    </source>
</evidence>
<comment type="pathway">
    <text evidence="1 11">Metabolic intermediate biosynthesis; chorismate biosynthesis; chorismate from D-erythrose 4-phosphate and phosphoenolpyruvate: step 5/7.</text>
</comment>
<proteinExistence type="inferred from homology"/>
<reference evidence="13 14" key="1">
    <citation type="submission" date="2020-08" db="EMBL/GenBank/DDBJ databases">
        <title>Genomic Encyclopedia of Type Strains, Phase IV (KMG-IV): sequencing the most valuable type-strain genomes for metagenomic binning, comparative biology and taxonomic classification.</title>
        <authorList>
            <person name="Goeker M."/>
        </authorList>
    </citation>
    <scope>NUCLEOTIDE SEQUENCE [LARGE SCALE GENOMIC DNA]</scope>
    <source>
        <strain evidence="13 14">DSM 103526</strain>
    </source>
</reference>
<gene>
    <name evidence="11" type="primary">aroK</name>
    <name evidence="13" type="ORF">HNQ80_004219</name>
</gene>
<dbReference type="RefSeq" id="WP_184312577.1">
    <property type="nucleotide sequence ID" value="NZ_JACHEN010000032.1"/>
</dbReference>